<comment type="caution">
    <text evidence="2">The sequence shown here is derived from an EMBL/GenBank/DDBJ whole genome shotgun (WGS) entry which is preliminary data.</text>
</comment>
<feature type="compositionally biased region" description="Pro residues" evidence="1">
    <location>
        <begin position="199"/>
        <end position="215"/>
    </location>
</feature>
<sequence>MDRPIYEDDLTTIHARHAAPLVRLRDRAATSLVHLSTAACEDRMQAALTDLEDVAAIIGALFTDGEISEPDVPFGEVRMAWIGGIKMGDSVENPGLDALDTDASSSTTSVESDNSGDEDTDSEMEDASWSEECDPGVDSLSLMDLASKCSTTTFTDLRRLYALYYTIHIHRIDRLLLRLAPNNTPIPVPTTIPTIIVPPNRPETPVRQPPPPPPGAVINQGRPKGGSTAETRHNDGAGAPLTEDRETQYALVLADEIARVAEYKRAIVSVLVREIAGAVGVV</sequence>
<proteinExistence type="predicted"/>
<evidence type="ECO:0000256" key="1">
    <source>
        <dbReference type="SAM" id="MobiDB-lite"/>
    </source>
</evidence>
<feature type="compositionally biased region" description="Acidic residues" evidence="1">
    <location>
        <begin position="114"/>
        <end position="135"/>
    </location>
</feature>
<keyword evidence="3" id="KW-1185">Reference proteome</keyword>
<feature type="region of interest" description="Disordered" evidence="1">
    <location>
        <begin position="93"/>
        <end position="135"/>
    </location>
</feature>
<evidence type="ECO:0000313" key="2">
    <source>
        <dbReference type="EMBL" id="KAL1647090.1"/>
    </source>
</evidence>
<name>A0ABR3TXU3_9PEZI</name>
<dbReference type="EMBL" id="JAKEKT020000013">
    <property type="protein sequence ID" value="KAL1647090.1"/>
    <property type="molecule type" value="Genomic_DNA"/>
</dbReference>
<feature type="compositionally biased region" description="Low complexity" evidence="1">
    <location>
        <begin position="96"/>
        <end position="109"/>
    </location>
</feature>
<gene>
    <name evidence="2" type="ORF">SLS58_002861</name>
</gene>
<dbReference type="Proteomes" id="UP001521184">
    <property type="component" value="Unassembled WGS sequence"/>
</dbReference>
<protein>
    <submittedName>
        <fullName evidence="2">Uncharacterized protein</fullName>
    </submittedName>
</protein>
<organism evidence="2 3">
    <name type="scientific">Diplodia intermedia</name>
    <dbReference type="NCBI Taxonomy" id="856260"/>
    <lineage>
        <taxon>Eukaryota</taxon>
        <taxon>Fungi</taxon>
        <taxon>Dikarya</taxon>
        <taxon>Ascomycota</taxon>
        <taxon>Pezizomycotina</taxon>
        <taxon>Dothideomycetes</taxon>
        <taxon>Dothideomycetes incertae sedis</taxon>
        <taxon>Botryosphaeriales</taxon>
        <taxon>Botryosphaeriaceae</taxon>
        <taxon>Diplodia</taxon>
    </lineage>
</organism>
<reference evidence="2 3" key="1">
    <citation type="journal article" date="2023" name="Plant Dis.">
        <title>First Report of Diplodia intermedia Causing Canker and Dieback Diseases on Apple Trees in Canada.</title>
        <authorList>
            <person name="Ellouze W."/>
            <person name="Ilyukhin E."/>
            <person name="Sulman M."/>
            <person name="Ali S."/>
        </authorList>
    </citation>
    <scope>NUCLEOTIDE SEQUENCE [LARGE SCALE GENOMIC DNA]</scope>
    <source>
        <strain evidence="2 3">M45-28</strain>
    </source>
</reference>
<feature type="region of interest" description="Disordered" evidence="1">
    <location>
        <begin position="194"/>
        <end position="242"/>
    </location>
</feature>
<accession>A0ABR3TXU3</accession>
<evidence type="ECO:0000313" key="3">
    <source>
        <dbReference type="Proteomes" id="UP001521184"/>
    </source>
</evidence>